<dbReference type="InterPro" id="IPR027602">
    <property type="entry name" value="PGA_system"/>
</dbReference>
<keyword evidence="1" id="KW-0472">Membrane</keyword>
<gene>
    <name evidence="2" type="primary">pgsW</name>
    <name evidence="2" type="ORF">LEP1GSC194_1550</name>
</gene>
<name>M6CNJ6_9LEPT</name>
<evidence type="ECO:0000313" key="3">
    <source>
        <dbReference type="Proteomes" id="UP000011988"/>
    </source>
</evidence>
<dbReference type="PATRIC" id="fig|1218565.3.peg.3144"/>
<accession>M6CNJ6</accession>
<dbReference type="NCBIfam" id="TIGR04332">
    <property type="entry name" value="gamma_Glu_sys"/>
    <property type="match status" value="1"/>
</dbReference>
<evidence type="ECO:0000313" key="2">
    <source>
        <dbReference type="EMBL" id="EMJ93304.1"/>
    </source>
</evidence>
<dbReference type="OrthoDB" id="6233025at2"/>
<dbReference type="EMBL" id="ANIK01000070">
    <property type="protein sequence ID" value="EMJ93304.1"/>
    <property type="molecule type" value="Genomic_DNA"/>
</dbReference>
<sequence length="365" mass="40361">MKKFFKNTSSISILFLGLASVGFLSVLEFFPLTNPLPNFEKKYEASEKTYKAFQKIKEFKLSENVSVEPKLDPYQSGLIGSEISPVTSSAGKLSAKQKSIHPDFAAWFVDQFQKAGLKEGDTIAAGISGSFPALNIAFWIAADTARLRVISIASVASSQYGANEPDFLWPDLENFIYQEKIIFQKSVFMSTGGVSDLGIGIGKEGRDLILRSIRKNGYEYLSSDSFEDSLEKRMNVYRREPISLYVNIGGGTVSSGTSLGKKRIPKGIVLSEGEYADLPDSILKTYLELKIPVLHVSGIETIANESKMRYTSGSISEPGTSDLIFTTKYNRWLAGVFFILLSALVWILSPWISLSDIKEEDSILL</sequence>
<keyword evidence="1" id="KW-1133">Transmembrane helix</keyword>
<organism evidence="2 3">
    <name type="scientific">Leptospira alstonii serovar Sichuan str. 79601</name>
    <dbReference type="NCBI Taxonomy" id="1218565"/>
    <lineage>
        <taxon>Bacteria</taxon>
        <taxon>Pseudomonadati</taxon>
        <taxon>Spirochaetota</taxon>
        <taxon>Spirochaetia</taxon>
        <taxon>Leptospirales</taxon>
        <taxon>Leptospiraceae</taxon>
        <taxon>Leptospira</taxon>
    </lineage>
</organism>
<dbReference type="Proteomes" id="UP000011988">
    <property type="component" value="Unassembled WGS sequence"/>
</dbReference>
<feature type="transmembrane region" description="Helical" evidence="1">
    <location>
        <begin position="332"/>
        <end position="354"/>
    </location>
</feature>
<keyword evidence="1" id="KW-0812">Transmembrane</keyword>
<dbReference type="AlphaFoldDB" id="M6CNJ6"/>
<comment type="caution">
    <text evidence="2">The sequence shown here is derived from an EMBL/GenBank/DDBJ whole genome shotgun (WGS) entry which is preliminary data.</text>
</comment>
<reference evidence="2 3" key="1">
    <citation type="submission" date="2013-01" db="EMBL/GenBank/DDBJ databases">
        <authorList>
            <person name="Harkins D.M."/>
            <person name="Durkin A.S."/>
            <person name="Brinkac L.M."/>
            <person name="Haft D.H."/>
            <person name="Selengut J.D."/>
            <person name="Sanka R."/>
            <person name="DePew J."/>
            <person name="Purushe J."/>
            <person name="Galloway R.L."/>
            <person name="Vinetz J.M."/>
            <person name="Sutton G.G."/>
            <person name="Nierman W.C."/>
            <person name="Fouts D.E."/>
        </authorList>
    </citation>
    <scope>NUCLEOTIDE SEQUENCE [LARGE SCALE GENOMIC DNA]</scope>
    <source>
        <strain evidence="2 3">79601</strain>
    </source>
</reference>
<protein>
    <submittedName>
        <fullName evidence="2">Poly-gamma-glutamate system protein</fullName>
    </submittedName>
</protein>
<evidence type="ECO:0000256" key="1">
    <source>
        <dbReference type="SAM" id="Phobius"/>
    </source>
</evidence>
<proteinExistence type="predicted"/>
<dbReference type="RefSeq" id="WP_020774219.1">
    <property type="nucleotide sequence ID" value="NZ_ANIK01000070.1"/>
</dbReference>